<dbReference type="Proteomes" id="UP000019494">
    <property type="component" value="Unassembled WGS sequence"/>
</dbReference>
<proteinExistence type="inferred from homology"/>
<reference evidence="5" key="1">
    <citation type="submission" date="2013-08" db="EMBL/GenBank/DDBJ databases">
        <title>Intrasporangium oryzae NRRL B-24470.</title>
        <authorList>
            <person name="Liu H."/>
            <person name="Wang G."/>
        </authorList>
    </citation>
    <scope>NUCLEOTIDE SEQUENCE [LARGE SCALE GENOMIC DNA]</scope>
    <source>
        <strain evidence="5">Q5-1</strain>
    </source>
</reference>
<protein>
    <recommendedName>
        <fullName evidence="6">DUF881 domain-containing protein</fullName>
    </recommendedName>
</protein>
<keyword evidence="3" id="KW-0472">Membrane</keyword>
<feature type="region of interest" description="Disordered" evidence="2">
    <location>
        <begin position="139"/>
        <end position="160"/>
    </location>
</feature>
<evidence type="ECO:0008006" key="6">
    <source>
        <dbReference type="Google" id="ProtNLM"/>
    </source>
</evidence>
<name>W9GS02_9MICO</name>
<evidence type="ECO:0000256" key="2">
    <source>
        <dbReference type="SAM" id="MobiDB-lite"/>
    </source>
</evidence>
<dbReference type="GO" id="GO:0005886">
    <property type="term" value="C:plasma membrane"/>
    <property type="evidence" value="ECO:0007669"/>
    <property type="project" value="TreeGrafter"/>
</dbReference>
<comment type="similarity">
    <text evidence="1">Belongs to the UPF0749 family.</text>
</comment>
<keyword evidence="5" id="KW-1185">Reference proteome</keyword>
<gene>
    <name evidence="4" type="ORF">N864_19545</name>
</gene>
<dbReference type="OrthoDB" id="3218134at2"/>
<dbReference type="Pfam" id="PF05949">
    <property type="entry name" value="DUF881"/>
    <property type="match status" value="1"/>
</dbReference>
<dbReference type="PANTHER" id="PTHR37313">
    <property type="entry name" value="UPF0749 PROTEIN RV1825"/>
    <property type="match status" value="1"/>
</dbReference>
<keyword evidence="3" id="KW-1133">Transmembrane helix</keyword>
<sequence length="288" mass="30246">MTLITSMIKRPLDPGYEEAARRRRLAGLPAATSTRTILVIILAVVIGFMFAVSATALRPKPTAATQARAELIQRIESLQTHSAKNEATIQSLTKQVRGYEEIAVAQSGAPDLTARIKEYGIDAGVTALKGPGLTLTLDDAASTGTDNQPGDRPSSGFDSGRVASTDLQIIVNGLWAAGAEAISINGHRLTSTAAIRFAGQAIIVDFRPLARPYVVTVLGDPDQMQRVFGPSFAGVYLDQLTKQFGIRASFAGSTSLSVPGDSAMQLQFAKPIPSDVPSGGPTGTSARP</sequence>
<evidence type="ECO:0000313" key="5">
    <source>
        <dbReference type="Proteomes" id="UP000019494"/>
    </source>
</evidence>
<dbReference type="Gene3D" id="3.30.70.1880">
    <property type="entry name" value="Protein of unknown function DUF881"/>
    <property type="match status" value="1"/>
</dbReference>
<keyword evidence="3" id="KW-0812">Transmembrane</keyword>
<dbReference type="PATRIC" id="fig|584657.3.peg.127"/>
<comment type="caution">
    <text evidence="4">The sequence shown here is derived from an EMBL/GenBank/DDBJ whole genome shotgun (WGS) entry which is preliminary data.</text>
</comment>
<evidence type="ECO:0000256" key="3">
    <source>
        <dbReference type="SAM" id="Phobius"/>
    </source>
</evidence>
<organism evidence="4 5">
    <name type="scientific">Intrasporangium chromatireducens Q5-1</name>
    <dbReference type="NCBI Taxonomy" id="584657"/>
    <lineage>
        <taxon>Bacteria</taxon>
        <taxon>Bacillati</taxon>
        <taxon>Actinomycetota</taxon>
        <taxon>Actinomycetes</taxon>
        <taxon>Micrococcales</taxon>
        <taxon>Intrasporangiaceae</taxon>
        <taxon>Intrasporangium</taxon>
    </lineage>
</organism>
<dbReference type="RefSeq" id="WP_051518005.1">
    <property type="nucleotide sequence ID" value="NZ_AWQS01000003.1"/>
</dbReference>
<evidence type="ECO:0000256" key="1">
    <source>
        <dbReference type="ARBA" id="ARBA00009108"/>
    </source>
</evidence>
<dbReference type="EMBL" id="AWQS01000003">
    <property type="protein sequence ID" value="EWT07842.1"/>
    <property type="molecule type" value="Genomic_DNA"/>
</dbReference>
<feature type="transmembrane region" description="Helical" evidence="3">
    <location>
        <begin position="37"/>
        <end position="57"/>
    </location>
</feature>
<evidence type="ECO:0000313" key="4">
    <source>
        <dbReference type="EMBL" id="EWT07842.1"/>
    </source>
</evidence>
<dbReference type="AlphaFoldDB" id="W9GS02"/>
<dbReference type="PANTHER" id="PTHR37313:SF1">
    <property type="entry name" value="UPF0749 PROTEIN RV1823"/>
    <property type="match status" value="1"/>
</dbReference>
<accession>W9GS02</accession>
<dbReference type="InterPro" id="IPR010273">
    <property type="entry name" value="DUF881"/>
</dbReference>